<dbReference type="EMBL" id="JXTC01000371">
    <property type="protein sequence ID" value="PON59769.1"/>
    <property type="molecule type" value="Genomic_DNA"/>
</dbReference>
<dbReference type="STRING" id="63057.A0A2P5CFE2"/>
<proteinExistence type="inferred from homology"/>
<dbReference type="GO" id="GO:0016491">
    <property type="term" value="F:oxidoreductase activity"/>
    <property type="evidence" value="ECO:0007669"/>
    <property type="project" value="InterPro"/>
</dbReference>
<keyword evidence="5" id="KW-0521">NADP</keyword>
<evidence type="ECO:0000256" key="3">
    <source>
        <dbReference type="ARBA" id="ARBA00022630"/>
    </source>
</evidence>
<dbReference type="AlphaFoldDB" id="A0A2P5CFE2"/>
<dbReference type="Proteomes" id="UP000237000">
    <property type="component" value="Unassembled WGS sequence"/>
</dbReference>
<feature type="domain" description="NADH:flavin oxidoreductase/NADH oxidase N-terminal" evidence="6">
    <location>
        <begin position="61"/>
        <end position="191"/>
    </location>
</feature>
<organism evidence="7 8">
    <name type="scientific">Trema orientale</name>
    <name type="common">Charcoal tree</name>
    <name type="synonym">Celtis orientalis</name>
    <dbReference type="NCBI Taxonomy" id="63057"/>
    <lineage>
        <taxon>Eukaryota</taxon>
        <taxon>Viridiplantae</taxon>
        <taxon>Streptophyta</taxon>
        <taxon>Embryophyta</taxon>
        <taxon>Tracheophyta</taxon>
        <taxon>Spermatophyta</taxon>
        <taxon>Magnoliopsida</taxon>
        <taxon>eudicotyledons</taxon>
        <taxon>Gunneridae</taxon>
        <taxon>Pentapetalae</taxon>
        <taxon>rosids</taxon>
        <taxon>fabids</taxon>
        <taxon>Rosales</taxon>
        <taxon>Cannabaceae</taxon>
        <taxon>Trema</taxon>
    </lineage>
</organism>
<comment type="caution">
    <text evidence="7">The sequence shown here is derived from an EMBL/GenBank/DDBJ whole genome shotgun (WGS) entry which is preliminary data.</text>
</comment>
<dbReference type="OrthoDB" id="1663137at2759"/>
<dbReference type="Pfam" id="PF00724">
    <property type="entry name" value="Oxidored_FMN"/>
    <property type="match status" value="1"/>
</dbReference>
<dbReference type="SUPFAM" id="SSF51395">
    <property type="entry name" value="FMN-linked oxidoreductases"/>
    <property type="match status" value="1"/>
</dbReference>
<dbReference type="InterPro" id="IPR045247">
    <property type="entry name" value="Oye-like"/>
</dbReference>
<evidence type="ECO:0000256" key="2">
    <source>
        <dbReference type="ARBA" id="ARBA00005979"/>
    </source>
</evidence>
<dbReference type="InterPro" id="IPR001155">
    <property type="entry name" value="OxRdtase_FMN_N"/>
</dbReference>
<keyword evidence="3" id="KW-0285">Flavoprotein</keyword>
<reference evidence="8" key="1">
    <citation type="submission" date="2016-06" db="EMBL/GenBank/DDBJ databases">
        <title>Parallel loss of symbiosis genes in relatives of nitrogen-fixing non-legume Parasponia.</title>
        <authorList>
            <person name="Van Velzen R."/>
            <person name="Holmer R."/>
            <person name="Bu F."/>
            <person name="Rutten L."/>
            <person name="Van Zeijl A."/>
            <person name="Liu W."/>
            <person name="Santuari L."/>
            <person name="Cao Q."/>
            <person name="Sharma T."/>
            <person name="Shen D."/>
            <person name="Roswanjaya Y."/>
            <person name="Wardhani T."/>
            <person name="Kalhor M.S."/>
            <person name="Jansen J."/>
            <person name="Van den Hoogen J."/>
            <person name="Gungor B."/>
            <person name="Hartog M."/>
            <person name="Hontelez J."/>
            <person name="Verver J."/>
            <person name="Yang W.-C."/>
            <person name="Schijlen E."/>
            <person name="Repin R."/>
            <person name="Schilthuizen M."/>
            <person name="Schranz E."/>
            <person name="Heidstra R."/>
            <person name="Miyata K."/>
            <person name="Fedorova E."/>
            <person name="Kohlen W."/>
            <person name="Bisseling T."/>
            <person name="Smit S."/>
            <person name="Geurts R."/>
        </authorList>
    </citation>
    <scope>NUCLEOTIDE SEQUENCE [LARGE SCALE GENOMIC DNA]</scope>
    <source>
        <strain evidence="8">cv. RG33-2</strain>
    </source>
</reference>
<evidence type="ECO:0000256" key="1">
    <source>
        <dbReference type="ARBA" id="ARBA00001917"/>
    </source>
</evidence>
<comment type="cofactor">
    <cofactor evidence="1">
        <name>FMN</name>
        <dbReference type="ChEBI" id="CHEBI:58210"/>
    </cofactor>
</comment>
<gene>
    <name evidence="7" type="ORF">TorRG33x02_287110</name>
</gene>
<evidence type="ECO:0000256" key="5">
    <source>
        <dbReference type="ARBA" id="ARBA00022857"/>
    </source>
</evidence>
<accession>A0A2P5CFE2</accession>
<protein>
    <submittedName>
        <fullName evidence="7">NADH:flavin oxidoreductase/NADH oxidase, N-terminal</fullName>
    </submittedName>
</protein>
<dbReference type="Gene3D" id="3.20.20.70">
    <property type="entry name" value="Aldolase class I"/>
    <property type="match status" value="1"/>
</dbReference>
<evidence type="ECO:0000313" key="8">
    <source>
        <dbReference type="Proteomes" id="UP000237000"/>
    </source>
</evidence>
<dbReference type="PANTHER" id="PTHR22893">
    <property type="entry name" value="NADH OXIDOREDUCTASE-RELATED"/>
    <property type="match status" value="1"/>
</dbReference>
<keyword evidence="8" id="KW-1185">Reference proteome</keyword>
<comment type="similarity">
    <text evidence="2">Belongs to the NADH:flavin oxidoreductase/NADH oxidase family.</text>
</comment>
<evidence type="ECO:0000313" key="7">
    <source>
        <dbReference type="EMBL" id="PON59769.1"/>
    </source>
</evidence>
<evidence type="ECO:0000256" key="4">
    <source>
        <dbReference type="ARBA" id="ARBA00022643"/>
    </source>
</evidence>
<evidence type="ECO:0000259" key="6">
    <source>
        <dbReference type="Pfam" id="PF00724"/>
    </source>
</evidence>
<dbReference type="PANTHER" id="PTHR22893:SF91">
    <property type="entry name" value="NADPH DEHYDROGENASE 2-RELATED"/>
    <property type="match status" value="1"/>
</dbReference>
<dbReference type="GO" id="GO:0010181">
    <property type="term" value="F:FMN binding"/>
    <property type="evidence" value="ECO:0007669"/>
    <property type="project" value="InterPro"/>
</dbReference>
<keyword evidence="4" id="KW-0288">FMN</keyword>
<dbReference type="InParanoid" id="A0A2P5CFE2"/>
<sequence>MEEDKIVADSEFTSLHTDIGLTLMQGVWWMMSMVDELPGKTKRWELHHNFSAKFFRHEPRYPNSSGIWTKEQVEARKPIVDAVHAKGGIFFCQICHIGRISNASYQPNGQAPISSTDKPLTSQIQSSGTYVEELTPPRRHRTDEIPQIANDFRLAARNSMGAGVVGIEIHGAYGHLIDQFSKDEVNDRTDK</sequence>
<name>A0A2P5CFE2_TREOI</name>
<dbReference type="InterPro" id="IPR013785">
    <property type="entry name" value="Aldolase_TIM"/>
</dbReference>